<dbReference type="PANTHER" id="PTHR37535:SF3">
    <property type="entry name" value="FLUG DOMAIN-CONTAINING PROTEIN"/>
    <property type="match status" value="1"/>
</dbReference>
<sequence length="162" mass="18437">MSEFDKLHVKMGKRDVSFSVEACQGRCSQLHGITDGAFKGLSTVADVLAVRTSEGRESYILEWNESVKKLPFLRIRTPSKGRIILFFYALKFHLSSSAQCFKDPLRVYRIRGAVANCTDRKSFLFFSDNQRLHYSAKASEATCSQALDHQSHNTYIKYQSVL</sequence>
<dbReference type="EMBL" id="JAPWDQ010000002">
    <property type="protein sequence ID" value="KAJ5492668.1"/>
    <property type="molecule type" value="Genomic_DNA"/>
</dbReference>
<gene>
    <name evidence="1" type="ORF">N7539_001414</name>
</gene>
<dbReference type="GeneID" id="81621266"/>
<dbReference type="RefSeq" id="XP_056793048.1">
    <property type="nucleotide sequence ID" value="XM_056931017.1"/>
</dbReference>
<dbReference type="PANTHER" id="PTHR37535">
    <property type="entry name" value="FLUG DOMAIN PROTEIN"/>
    <property type="match status" value="1"/>
</dbReference>
<protein>
    <submittedName>
        <fullName evidence="1">Uncharacterized protein</fullName>
    </submittedName>
</protein>
<organism evidence="1 2">
    <name type="scientific">Penicillium diatomitis</name>
    <dbReference type="NCBI Taxonomy" id="2819901"/>
    <lineage>
        <taxon>Eukaryota</taxon>
        <taxon>Fungi</taxon>
        <taxon>Dikarya</taxon>
        <taxon>Ascomycota</taxon>
        <taxon>Pezizomycotina</taxon>
        <taxon>Eurotiomycetes</taxon>
        <taxon>Eurotiomycetidae</taxon>
        <taxon>Eurotiales</taxon>
        <taxon>Aspergillaceae</taxon>
        <taxon>Penicillium</taxon>
    </lineage>
</organism>
<keyword evidence="2" id="KW-1185">Reference proteome</keyword>
<name>A0A9X0BZQ9_9EURO</name>
<comment type="caution">
    <text evidence="1">The sequence shown here is derived from an EMBL/GenBank/DDBJ whole genome shotgun (WGS) entry which is preliminary data.</text>
</comment>
<reference evidence="1" key="1">
    <citation type="submission" date="2022-12" db="EMBL/GenBank/DDBJ databases">
        <authorList>
            <person name="Petersen C."/>
        </authorList>
    </citation>
    <scope>NUCLEOTIDE SEQUENCE</scope>
    <source>
        <strain evidence="1">IBT 30728</strain>
    </source>
</reference>
<proteinExistence type="predicted"/>
<dbReference type="AlphaFoldDB" id="A0A9X0BZQ9"/>
<accession>A0A9X0BZQ9</accession>
<evidence type="ECO:0000313" key="1">
    <source>
        <dbReference type="EMBL" id="KAJ5492668.1"/>
    </source>
</evidence>
<dbReference type="Proteomes" id="UP001148312">
    <property type="component" value="Unassembled WGS sequence"/>
</dbReference>
<evidence type="ECO:0000313" key="2">
    <source>
        <dbReference type="Proteomes" id="UP001148312"/>
    </source>
</evidence>
<reference evidence="1" key="2">
    <citation type="journal article" date="2023" name="IMA Fungus">
        <title>Comparative genomic study of the Penicillium genus elucidates a diverse pangenome and 15 lateral gene transfer events.</title>
        <authorList>
            <person name="Petersen C."/>
            <person name="Sorensen T."/>
            <person name="Nielsen M.R."/>
            <person name="Sondergaard T.E."/>
            <person name="Sorensen J.L."/>
            <person name="Fitzpatrick D.A."/>
            <person name="Frisvad J.C."/>
            <person name="Nielsen K.L."/>
        </authorList>
    </citation>
    <scope>NUCLEOTIDE SEQUENCE</scope>
    <source>
        <strain evidence="1">IBT 30728</strain>
    </source>
</reference>